<evidence type="ECO:0000256" key="3">
    <source>
        <dbReference type="ARBA" id="ARBA00011152"/>
    </source>
</evidence>
<dbReference type="InterPro" id="IPR004651">
    <property type="entry name" value="HisF"/>
</dbReference>
<organism evidence="12 13">
    <name type="scientific">Candidatus Beckwithbacteria bacterium GW2011_GWB1_47_15</name>
    <dbReference type="NCBI Taxonomy" id="1618371"/>
    <lineage>
        <taxon>Bacteria</taxon>
        <taxon>Candidatus Beckwithiibacteriota</taxon>
    </lineage>
</organism>
<dbReference type="AlphaFoldDB" id="A0A0G1UT34"/>
<dbReference type="PANTHER" id="PTHR21235">
    <property type="entry name" value="IMIDAZOLE GLYCEROL PHOSPHATE SYNTHASE SUBUNIT HISF/H IGP SYNTHASE SUBUNIT HISF/H"/>
    <property type="match status" value="1"/>
</dbReference>
<evidence type="ECO:0000256" key="8">
    <source>
        <dbReference type="ARBA" id="ARBA00025475"/>
    </source>
</evidence>
<evidence type="ECO:0000256" key="7">
    <source>
        <dbReference type="ARBA" id="ARBA00023239"/>
    </source>
</evidence>
<dbReference type="GO" id="GO:0000107">
    <property type="term" value="F:imidazoleglycerol-phosphate synthase activity"/>
    <property type="evidence" value="ECO:0007669"/>
    <property type="project" value="InterPro"/>
</dbReference>
<dbReference type="SUPFAM" id="SSF51366">
    <property type="entry name" value="Ribulose-phoshate binding barrel"/>
    <property type="match status" value="1"/>
</dbReference>
<dbReference type="GO" id="GO:0016829">
    <property type="term" value="F:lyase activity"/>
    <property type="evidence" value="ECO:0007669"/>
    <property type="project" value="UniProtKB-KW"/>
</dbReference>
<evidence type="ECO:0000313" key="12">
    <source>
        <dbReference type="EMBL" id="KKU60895.1"/>
    </source>
</evidence>
<evidence type="ECO:0000256" key="2">
    <source>
        <dbReference type="ARBA" id="ARBA00009667"/>
    </source>
</evidence>
<dbReference type="PATRIC" id="fig|1618371.3.peg.897"/>
<dbReference type="Proteomes" id="UP000033860">
    <property type="component" value="Unassembled WGS sequence"/>
</dbReference>
<dbReference type="CDD" id="cd04731">
    <property type="entry name" value="HisF"/>
    <property type="match status" value="1"/>
</dbReference>
<dbReference type="PANTHER" id="PTHR21235:SF2">
    <property type="entry name" value="IMIDAZOLE GLYCEROL PHOSPHATE SYNTHASE HISHF"/>
    <property type="match status" value="1"/>
</dbReference>
<evidence type="ECO:0000256" key="6">
    <source>
        <dbReference type="ARBA" id="ARBA00023102"/>
    </source>
</evidence>
<comment type="catalytic activity">
    <reaction evidence="10">
        <text>5-[(5-phospho-1-deoxy-D-ribulos-1-ylimino)methylamino]-1-(5-phospho-beta-D-ribosyl)imidazole-4-carboxamide + L-glutamine = D-erythro-1-(imidazol-4-yl)glycerol 3-phosphate + 5-amino-1-(5-phospho-beta-D-ribosyl)imidazole-4-carboxamide + L-glutamate + H(+)</text>
        <dbReference type="Rhea" id="RHEA:24793"/>
        <dbReference type="ChEBI" id="CHEBI:15378"/>
        <dbReference type="ChEBI" id="CHEBI:29985"/>
        <dbReference type="ChEBI" id="CHEBI:58278"/>
        <dbReference type="ChEBI" id="CHEBI:58359"/>
        <dbReference type="ChEBI" id="CHEBI:58475"/>
        <dbReference type="ChEBI" id="CHEBI:58525"/>
        <dbReference type="EC" id="4.3.2.10"/>
    </reaction>
</comment>
<dbReference type="EMBL" id="LCNT01000006">
    <property type="protein sequence ID" value="KKU60895.1"/>
    <property type="molecule type" value="Genomic_DNA"/>
</dbReference>
<evidence type="ECO:0000256" key="1">
    <source>
        <dbReference type="ARBA" id="ARBA00005091"/>
    </source>
</evidence>
<name>A0A0G1UT34_9BACT</name>
<comment type="caution">
    <text evidence="12">The sequence shown here is derived from an EMBL/GenBank/DDBJ whole genome shotgun (WGS) entry which is preliminary data.</text>
</comment>
<comment type="pathway">
    <text evidence="1">Amino-acid biosynthesis; L-histidine biosynthesis; L-histidine from 5-phospho-alpha-D-ribose 1-diphosphate: step 5/9.</text>
</comment>
<comment type="function">
    <text evidence="8">IGPS catalyzes the conversion of PRFAR and glutamine to IGP, AICAR and glutamate. The HisF subunit catalyzes the cyclization activity that produces IGP and AICAR from PRFAR using the ammonia provided by the HisH subunit.</text>
</comment>
<dbReference type="EC" id="4.3.2.10" evidence="4"/>
<dbReference type="InterPro" id="IPR006062">
    <property type="entry name" value="His_biosynth"/>
</dbReference>
<keyword evidence="7" id="KW-0456">Lyase</keyword>
<keyword evidence="6 11" id="KW-0368">Histidine biosynthesis</keyword>
<dbReference type="InterPro" id="IPR011060">
    <property type="entry name" value="RibuloseP-bd_barrel"/>
</dbReference>
<dbReference type="NCBIfam" id="TIGR00735">
    <property type="entry name" value="hisF"/>
    <property type="match status" value="1"/>
</dbReference>
<protein>
    <recommendedName>
        <fullName evidence="4">imidazole glycerol-phosphate synthase</fullName>
        <ecNumber evidence="4">4.3.2.10</ecNumber>
    </recommendedName>
    <alternativeName>
        <fullName evidence="9">IGP synthase cyclase subunit</fullName>
    </alternativeName>
</protein>
<accession>A0A0G1UT34</accession>
<dbReference type="Gene3D" id="3.20.20.70">
    <property type="entry name" value="Aldolase class I"/>
    <property type="match status" value="1"/>
</dbReference>
<comment type="similarity">
    <text evidence="2 11">Belongs to the HisA/HisF family.</text>
</comment>
<sequence>MKTVRIIPKLEVKNENLIKGVHLDGLRIVGKPEEAALKYAETGADELVYIDLVASLYQRDNWIKIVKRTAEKIYIPLTVGGGIRSVDDAKLFLRAGADKVAINTGIVKRPKLVTEIAQKFGAQCMVASLEVQKKSDGSYEVYTDSGRTPTGIDPIQWAKRVEKLGAGEILLTFIHQDGTYQGYDVSLLKKIAPTVGVPVIASGGAGKLAHLTDAVKSGKADAVAVASMLHFKKTTIGKIKSYLKKSGVLVRK</sequence>
<evidence type="ECO:0000256" key="4">
    <source>
        <dbReference type="ARBA" id="ARBA00012809"/>
    </source>
</evidence>
<dbReference type="InterPro" id="IPR013785">
    <property type="entry name" value="Aldolase_TIM"/>
</dbReference>
<comment type="subunit">
    <text evidence="3">Heterodimer of HisH and HisF.</text>
</comment>
<evidence type="ECO:0000256" key="9">
    <source>
        <dbReference type="ARBA" id="ARBA00030264"/>
    </source>
</evidence>
<gene>
    <name evidence="12" type="ORF">UX85_C0006G0029</name>
</gene>
<evidence type="ECO:0000256" key="11">
    <source>
        <dbReference type="RuleBase" id="RU003657"/>
    </source>
</evidence>
<keyword evidence="5 11" id="KW-0028">Amino-acid biosynthesis</keyword>
<dbReference type="Pfam" id="PF00977">
    <property type="entry name" value="His_biosynth"/>
    <property type="match status" value="1"/>
</dbReference>
<dbReference type="InterPro" id="IPR050064">
    <property type="entry name" value="IGPS_HisA/HisF"/>
</dbReference>
<evidence type="ECO:0000313" key="13">
    <source>
        <dbReference type="Proteomes" id="UP000033860"/>
    </source>
</evidence>
<dbReference type="UniPathway" id="UPA00031">
    <property type="reaction ID" value="UER00010"/>
</dbReference>
<reference evidence="12 13" key="1">
    <citation type="journal article" date="2015" name="Nature">
        <title>rRNA introns, odd ribosomes, and small enigmatic genomes across a large radiation of phyla.</title>
        <authorList>
            <person name="Brown C.T."/>
            <person name="Hug L.A."/>
            <person name="Thomas B.C."/>
            <person name="Sharon I."/>
            <person name="Castelle C.J."/>
            <person name="Singh A."/>
            <person name="Wilkins M.J."/>
            <person name="Williams K.H."/>
            <person name="Banfield J.F."/>
        </authorList>
    </citation>
    <scope>NUCLEOTIDE SEQUENCE [LARGE SCALE GENOMIC DNA]</scope>
</reference>
<evidence type="ECO:0000256" key="5">
    <source>
        <dbReference type="ARBA" id="ARBA00022605"/>
    </source>
</evidence>
<proteinExistence type="inferred from homology"/>
<dbReference type="GO" id="GO:0000105">
    <property type="term" value="P:L-histidine biosynthetic process"/>
    <property type="evidence" value="ECO:0007669"/>
    <property type="project" value="UniProtKB-UniPathway"/>
</dbReference>
<evidence type="ECO:0000256" key="10">
    <source>
        <dbReference type="ARBA" id="ARBA00047838"/>
    </source>
</evidence>